<keyword evidence="1" id="KW-0812">Transmembrane</keyword>
<keyword evidence="1" id="KW-1133">Transmembrane helix</keyword>
<feature type="transmembrane region" description="Helical" evidence="1">
    <location>
        <begin position="12"/>
        <end position="31"/>
    </location>
</feature>
<reference evidence="2" key="1">
    <citation type="submission" date="2024-06" db="EMBL/GenBank/DDBJ databases">
        <authorList>
            <person name="Lee H."/>
            <person name="Agrawal S."/>
        </authorList>
    </citation>
    <scope>NUCLEOTIDE SEQUENCE</scope>
</reference>
<proteinExistence type="predicted"/>
<accession>A0AB39C7B2</accession>
<dbReference type="EMBL" id="PP965177">
    <property type="protein sequence ID" value="XDJ02500.1"/>
    <property type="molecule type" value="Genomic_DNA"/>
</dbReference>
<organism evidence="2">
    <name type="scientific">Bacillus phage KoopaTroopa</name>
    <dbReference type="NCBI Taxonomy" id="3234046"/>
    <lineage>
        <taxon>Viruses</taxon>
        <taxon>Duplodnaviria</taxon>
        <taxon>Heunggongvirae</taxon>
        <taxon>Uroviricota</taxon>
        <taxon>Caudoviricetes</taxon>
    </lineage>
</organism>
<sequence length="60" mass="7168">MMTMLMILENIFQTIAMGAMFYSAYHAVYWFKKDRFLPSIVNVAGFLVFFWLYQILELMA</sequence>
<name>A0AB39C7B2_9CAUD</name>
<evidence type="ECO:0000256" key="1">
    <source>
        <dbReference type="SAM" id="Phobius"/>
    </source>
</evidence>
<keyword evidence="1" id="KW-0472">Membrane</keyword>
<feature type="transmembrane region" description="Helical" evidence="1">
    <location>
        <begin position="37"/>
        <end position="56"/>
    </location>
</feature>
<evidence type="ECO:0000313" key="2">
    <source>
        <dbReference type="EMBL" id="XDJ02500.1"/>
    </source>
</evidence>
<protein>
    <submittedName>
        <fullName evidence="2">Membrane protein</fullName>
    </submittedName>
</protein>